<gene>
    <name evidence="1" type="ORF">ARMOST_11535</name>
</gene>
<dbReference type="AlphaFoldDB" id="A0A284RHF1"/>
<dbReference type="Proteomes" id="UP000219338">
    <property type="component" value="Unassembled WGS sequence"/>
</dbReference>
<accession>A0A284RHF1</accession>
<dbReference type="EMBL" id="FUEG01000009">
    <property type="protein sequence ID" value="SJL08172.1"/>
    <property type="molecule type" value="Genomic_DNA"/>
</dbReference>
<evidence type="ECO:0000313" key="1">
    <source>
        <dbReference type="EMBL" id="SJL08172.1"/>
    </source>
</evidence>
<name>A0A284RHF1_ARMOS</name>
<evidence type="ECO:0000313" key="2">
    <source>
        <dbReference type="Proteomes" id="UP000219338"/>
    </source>
</evidence>
<protein>
    <submittedName>
        <fullName evidence="1">Uncharacterized protein</fullName>
    </submittedName>
</protein>
<organism evidence="1 2">
    <name type="scientific">Armillaria ostoyae</name>
    <name type="common">Armillaria root rot fungus</name>
    <dbReference type="NCBI Taxonomy" id="47428"/>
    <lineage>
        <taxon>Eukaryota</taxon>
        <taxon>Fungi</taxon>
        <taxon>Dikarya</taxon>
        <taxon>Basidiomycota</taxon>
        <taxon>Agaricomycotina</taxon>
        <taxon>Agaricomycetes</taxon>
        <taxon>Agaricomycetidae</taxon>
        <taxon>Agaricales</taxon>
        <taxon>Marasmiineae</taxon>
        <taxon>Physalacriaceae</taxon>
        <taxon>Armillaria</taxon>
    </lineage>
</organism>
<sequence>MWRRPLSTTLRARIRIHHTHCESARDVDWAPSSCCFASLQSFLRAEGSVTKDVAELTVPSDLNLSIMI</sequence>
<keyword evidence="2" id="KW-1185">Reference proteome</keyword>
<reference evidence="2" key="1">
    <citation type="journal article" date="2017" name="Nat. Ecol. Evol.">
        <title>Genome expansion and lineage-specific genetic innovations in the forest pathogenic fungi Armillaria.</title>
        <authorList>
            <person name="Sipos G."/>
            <person name="Prasanna A.N."/>
            <person name="Walter M.C."/>
            <person name="O'Connor E."/>
            <person name="Balint B."/>
            <person name="Krizsan K."/>
            <person name="Kiss B."/>
            <person name="Hess J."/>
            <person name="Varga T."/>
            <person name="Slot J."/>
            <person name="Riley R."/>
            <person name="Boka B."/>
            <person name="Rigling D."/>
            <person name="Barry K."/>
            <person name="Lee J."/>
            <person name="Mihaltcheva S."/>
            <person name="LaButti K."/>
            <person name="Lipzen A."/>
            <person name="Waldron R."/>
            <person name="Moloney N.M."/>
            <person name="Sperisen C."/>
            <person name="Kredics L."/>
            <person name="Vagvoelgyi C."/>
            <person name="Patrignani A."/>
            <person name="Fitzpatrick D."/>
            <person name="Nagy I."/>
            <person name="Doyle S."/>
            <person name="Anderson J.B."/>
            <person name="Grigoriev I.V."/>
            <person name="Gueldener U."/>
            <person name="Muensterkoetter M."/>
            <person name="Nagy L.G."/>
        </authorList>
    </citation>
    <scope>NUCLEOTIDE SEQUENCE [LARGE SCALE GENOMIC DNA]</scope>
    <source>
        <strain evidence="2">C18/9</strain>
    </source>
</reference>
<proteinExistence type="predicted"/>